<protein>
    <submittedName>
        <fullName evidence="6">Histidine kinase</fullName>
    </submittedName>
</protein>
<keyword evidence="2 6" id="KW-0418">Kinase</keyword>
<evidence type="ECO:0000259" key="5">
    <source>
        <dbReference type="Pfam" id="PF07730"/>
    </source>
</evidence>
<evidence type="ECO:0000313" key="7">
    <source>
        <dbReference type="Proteomes" id="UP000199288"/>
    </source>
</evidence>
<dbReference type="Gene3D" id="1.20.5.1930">
    <property type="match status" value="1"/>
</dbReference>
<dbReference type="Pfam" id="PF07730">
    <property type="entry name" value="HisKA_3"/>
    <property type="match status" value="1"/>
</dbReference>
<dbReference type="PANTHER" id="PTHR24421:SF63">
    <property type="entry name" value="SENSOR HISTIDINE KINASE DESK"/>
    <property type="match status" value="1"/>
</dbReference>
<evidence type="ECO:0000256" key="2">
    <source>
        <dbReference type="ARBA" id="ARBA00022777"/>
    </source>
</evidence>
<feature type="transmembrane region" description="Helical" evidence="4">
    <location>
        <begin position="20"/>
        <end position="42"/>
    </location>
</feature>
<feature type="domain" description="Signal transduction histidine kinase subgroup 3 dimerisation and phosphoacceptor" evidence="5">
    <location>
        <begin position="189"/>
        <end position="259"/>
    </location>
</feature>
<sequence>MVSGAWRWLVERVGTVRLAALGWAAPYLIFVLFPIIALIRGWDGSWRSYAIAALLAGFILTYCVVWLLAEQVPISPKVPVVVLVVAGVLALIQVGLWALADSTMVFMLTYLIPFILLLPGWLIAPFIGAVGLIAVAEGITAPSPIVWPGYAIIAVNVFVMLFVRISIVRDREGWVSRERSHALARERQRLQLASDLHDVLGQRLTAISVKAELMTRLLGSGQVGDERVAAARSEAADVAGLARQALTDVRAVVATTRQARLDEELDQARALLTAAGITLAVTSDVELDDIDPASVVGRFAPYVIREGCANVVHHARGARTVWVHISESSVTVSDDGLGAGAGAGGAGSGLTGLAERVGEFGRVTYGPRDDGCGWRVELRGAAAGQEHAEQAEHAEREVDA</sequence>
<evidence type="ECO:0000256" key="3">
    <source>
        <dbReference type="ARBA" id="ARBA00023012"/>
    </source>
</evidence>
<keyword evidence="4" id="KW-0472">Membrane</keyword>
<gene>
    <name evidence="6" type="ORF">SAMN02910418_00248</name>
</gene>
<dbReference type="Gene3D" id="3.30.565.10">
    <property type="entry name" value="Histidine kinase-like ATPase, C-terminal domain"/>
    <property type="match status" value="1"/>
</dbReference>
<dbReference type="Proteomes" id="UP000199288">
    <property type="component" value="Unassembled WGS sequence"/>
</dbReference>
<dbReference type="GO" id="GO:0000155">
    <property type="term" value="F:phosphorelay sensor kinase activity"/>
    <property type="evidence" value="ECO:0007669"/>
    <property type="project" value="InterPro"/>
</dbReference>
<feature type="transmembrane region" description="Helical" evidence="4">
    <location>
        <begin position="147"/>
        <end position="167"/>
    </location>
</feature>
<reference evidence="7" key="1">
    <citation type="submission" date="2016-10" db="EMBL/GenBank/DDBJ databases">
        <authorList>
            <person name="Varghese N."/>
            <person name="Submissions S."/>
        </authorList>
    </citation>
    <scope>NUCLEOTIDE SEQUENCE [LARGE SCALE GENOMIC DNA]</scope>
    <source>
        <strain evidence="7">KPR-1</strain>
    </source>
</reference>
<dbReference type="OrthoDB" id="5241784at2"/>
<accession>A0A1H3VUS9</accession>
<feature type="transmembrane region" description="Helical" evidence="4">
    <location>
        <begin position="80"/>
        <end position="99"/>
    </location>
</feature>
<proteinExistence type="predicted"/>
<name>A0A1H3VUS9_9ACTO</name>
<dbReference type="GO" id="GO:0046983">
    <property type="term" value="F:protein dimerization activity"/>
    <property type="evidence" value="ECO:0007669"/>
    <property type="project" value="InterPro"/>
</dbReference>
<dbReference type="GO" id="GO:0016020">
    <property type="term" value="C:membrane"/>
    <property type="evidence" value="ECO:0007669"/>
    <property type="project" value="InterPro"/>
</dbReference>
<feature type="transmembrane region" description="Helical" evidence="4">
    <location>
        <begin position="111"/>
        <end position="135"/>
    </location>
</feature>
<keyword evidence="1" id="KW-0808">Transferase</keyword>
<organism evidence="6 7">
    <name type="scientific">Bowdeniella nasicola</name>
    <dbReference type="NCBI Taxonomy" id="208480"/>
    <lineage>
        <taxon>Bacteria</taxon>
        <taxon>Bacillati</taxon>
        <taxon>Actinomycetota</taxon>
        <taxon>Actinomycetes</taxon>
        <taxon>Actinomycetales</taxon>
        <taxon>Actinomycetaceae</taxon>
        <taxon>Bowdeniella</taxon>
    </lineage>
</organism>
<dbReference type="PANTHER" id="PTHR24421">
    <property type="entry name" value="NITRATE/NITRITE SENSOR PROTEIN NARX-RELATED"/>
    <property type="match status" value="1"/>
</dbReference>
<keyword evidence="4" id="KW-1133">Transmembrane helix</keyword>
<evidence type="ECO:0000256" key="1">
    <source>
        <dbReference type="ARBA" id="ARBA00022679"/>
    </source>
</evidence>
<keyword evidence="3" id="KW-0902">Two-component regulatory system</keyword>
<evidence type="ECO:0000313" key="6">
    <source>
        <dbReference type="EMBL" id="SDZ78537.1"/>
    </source>
</evidence>
<dbReference type="EMBL" id="FNQV01000001">
    <property type="protein sequence ID" value="SDZ78537.1"/>
    <property type="molecule type" value="Genomic_DNA"/>
</dbReference>
<keyword evidence="4" id="KW-0812">Transmembrane</keyword>
<feature type="transmembrane region" description="Helical" evidence="4">
    <location>
        <begin position="49"/>
        <end position="68"/>
    </location>
</feature>
<dbReference type="InterPro" id="IPR036890">
    <property type="entry name" value="HATPase_C_sf"/>
</dbReference>
<dbReference type="InterPro" id="IPR011712">
    <property type="entry name" value="Sig_transdc_His_kin_sub3_dim/P"/>
</dbReference>
<dbReference type="AlphaFoldDB" id="A0A1H3VUS9"/>
<evidence type="ECO:0000256" key="4">
    <source>
        <dbReference type="SAM" id="Phobius"/>
    </source>
</evidence>
<dbReference type="InterPro" id="IPR050482">
    <property type="entry name" value="Sensor_HK_TwoCompSys"/>
</dbReference>
<dbReference type="SUPFAM" id="SSF55874">
    <property type="entry name" value="ATPase domain of HSP90 chaperone/DNA topoisomerase II/histidine kinase"/>
    <property type="match status" value="1"/>
</dbReference>
<keyword evidence="7" id="KW-1185">Reference proteome</keyword>